<comment type="similarity">
    <text evidence="1">Belongs to the RelE toxin family.</text>
</comment>
<gene>
    <name evidence="3" type="ORF">JJB09_24210</name>
</gene>
<proteinExistence type="inferred from homology"/>
<protein>
    <submittedName>
        <fullName evidence="3">Type II toxin-antitoxin system RelE/ParE family toxin</fullName>
    </submittedName>
</protein>
<comment type="caution">
    <text evidence="3">The sequence shown here is derived from an EMBL/GenBank/DDBJ whole genome shotgun (WGS) entry which is preliminary data.</text>
</comment>
<keyword evidence="2" id="KW-1277">Toxin-antitoxin system</keyword>
<name>A0A936YSS2_9HYPH</name>
<keyword evidence="4" id="KW-1185">Reference proteome</keyword>
<evidence type="ECO:0000256" key="2">
    <source>
        <dbReference type="ARBA" id="ARBA00022649"/>
    </source>
</evidence>
<dbReference type="InterPro" id="IPR051803">
    <property type="entry name" value="TA_system_RelE-like_toxin"/>
</dbReference>
<evidence type="ECO:0000313" key="4">
    <source>
        <dbReference type="Proteomes" id="UP000633219"/>
    </source>
</evidence>
<evidence type="ECO:0000256" key="1">
    <source>
        <dbReference type="ARBA" id="ARBA00006226"/>
    </source>
</evidence>
<dbReference type="RefSeq" id="WP_201663673.1">
    <property type="nucleotide sequence ID" value="NZ_JAEQNC010000019.1"/>
</dbReference>
<dbReference type="Proteomes" id="UP000633219">
    <property type="component" value="Unassembled WGS sequence"/>
</dbReference>
<dbReference type="PANTHER" id="PTHR33755">
    <property type="entry name" value="TOXIN PARE1-RELATED"/>
    <property type="match status" value="1"/>
</dbReference>
<dbReference type="Gene3D" id="3.30.2310.20">
    <property type="entry name" value="RelE-like"/>
    <property type="match status" value="1"/>
</dbReference>
<sequence length="99" mass="11592">MKVIFTDEARNDLILIGDYIARDNPRRALSFIEELEASSFSLRDFPQSHAFVIGYEHTNIRRAVHGNYGIFYTISENAIYILRILNTSMDHRRILFPED</sequence>
<dbReference type="AlphaFoldDB" id="A0A936YSS2"/>
<dbReference type="InterPro" id="IPR035093">
    <property type="entry name" value="RelE/ParE_toxin_dom_sf"/>
</dbReference>
<dbReference type="Pfam" id="PF05016">
    <property type="entry name" value="ParE_toxin"/>
    <property type="match status" value="1"/>
</dbReference>
<dbReference type="EMBL" id="JAEQNC010000019">
    <property type="protein sequence ID" value="MBL0375123.1"/>
    <property type="molecule type" value="Genomic_DNA"/>
</dbReference>
<dbReference type="InterPro" id="IPR007712">
    <property type="entry name" value="RelE/ParE_toxin"/>
</dbReference>
<dbReference type="PANTHER" id="PTHR33755:SF6">
    <property type="entry name" value="PLASMID STABILIZATION SYSTEM PROTEIN"/>
    <property type="match status" value="1"/>
</dbReference>
<evidence type="ECO:0000313" key="3">
    <source>
        <dbReference type="EMBL" id="MBL0375123.1"/>
    </source>
</evidence>
<organism evidence="3 4">
    <name type="scientific">Rhizobium setariae</name>
    <dbReference type="NCBI Taxonomy" id="2801340"/>
    <lineage>
        <taxon>Bacteria</taxon>
        <taxon>Pseudomonadati</taxon>
        <taxon>Pseudomonadota</taxon>
        <taxon>Alphaproteobacteria</taxon>
        <taxon>Hyphomicrobiales</taxon>
        <taxon>Rhizobiaceae</taxon>
        <taxon>Rhizobium/Agrobacterium group</taxon>
        <taxon>Rhizobium</taxon>
    </lineage>
</organism>
<accession>A0A936YSS2</accession>
<reference evidence="3" key="1">
    <citation type="submission" date="2021-01" db="EMBL/GenBank/DDBJ databases">
        <title>Rhizobium sp. strain KVB221 16S ribosomal RNA gene Genome sequencing and assembly.</title>
        <authorList>
            <person name="Kang M."/>
        </authorList>
    </citation>
    <scope>NUCLEOTIDE SEQUENCE</scope>
    <source>
        <strain evidence="3">KVB221</strain>
    </source>
</reference>